<evidence type="ECO:0000313" key="2">
    <source>
        <dbReference type="EMBL" id="MCW3807504.1"/>
    </source>
</evidence>
<accession>A0AAE3SLJ1</accession>
<name>A0AAE3SLJ1_9BACT</name>
<dbReference type="EMBL" id="JAPDPI010000048">
    <property type="protein sequence ID" value="MCW3807504.1"/>
    <property type="molecule type" value="Genomic_DNA"/>
</dbReference>
<evidence type="ECO:0000259" key="1">
    <source>
        <dbReference type="Pfam" id="PF14292"/>
    </source>
</evidence>
<reference evidence="2" key="1">
    <citation type="submission" date="2022-10" db="EMBL/GenBank/DDBJ databases">
        <authorList>
            <person name="Yu W.X."/>
        </authorList>
    </citation>
    <scope>NUCLEOTIDE SEQUENCE</scope>
    <source>
        <strain evidence="2">D04</strain>
    </source>
</reference>
<feature type="domain" description="SusE outer membrane protein" evidence="1">
    <location>
        <begin position="37"/>
        <end position="139"/>
    </location>
</feature>
<dbReference type="GO" id="GO:0019867">
    <property type="term" value="C:outer membrane"/>
    <property type="evidence" value="ECO:0007669"/>
    <property type="project" value="InterPro"/>
</dbReference>
<sequence>MTTIIYRIKSIGFIKGLPLMALICILSLSGCQEDYEAEVSTGKIIELSASASDMVLTQAESFNTAITFNWTTGSNQGTGASISYVLEMDKAGNNFASAKVYDFGKQVYEKSISVEDLNEMANDLWSVQYGQSIDLEARVTAKIADEAVMDDVSSVVPFTVQTFQPVTETLYIVGSATPVGWNISEAIALVPDNDEPWVFVYEGQLTPGNFKFPVNRDESWSQDFYTQDPADAELMVFNEGGSGDDVQWEIIEGSPYLVTVDLLELTISVEKQIGPPYTNIFIIGDASPNGWNIGSPMGFTQNAEDPFVFTYEAQLNPGELKFSTYKGDWCDGDWLNATQADQALDATDYVVRHGCDGDDFKWRVTDETAGRYLITINLFDKTVKFEKVMLYIVGDGGPNGWNIGTPEPMIYVEGKYVFSGELGADNAEGEFKISKFKGDWCNGDWINAATENQSISNTDYIITHGCDGPDNKWKLTSGDAGTYNITVDLDNDIMTITKQ</sequence>
<dbReference type="GO" id="GO:2001070">
    <property type="term" value="F:starch binding"/>
    <property type="evidence" value="ECO:0007669"/>
    <property type="project" value="InterPro"/>
</dbReference>
<dbReference type="Pfam" id="PF14292">
    <property type="entry name" value="SusE"/>
    <property type="match status" value="1"/>
</dbReference>
<dbReference type="InterPro" id="IPR025970">
    <property type="entry name" value="SusE"/>
</dbReference>
<evidence type="ECO:0000313" key="3">
    <source>
        <dbReference type="Proteomes" id="UP001207408"/>
    </source>
</evidence>
<dbReference type="PROSITE" id="PS51257">
    <property type="entry name" value="PROKAR_LIPOPROTEIN"/>
    <property type="match status" value="1"/>
</dbReference>
<organism evidence="2 3">
    <name type="scientific">Plebeiibacterium marinum</name>
    <dbReference type="NCBI Taxonomy" id="2992111"/>
    <lineage>
        <taxon>Bacteria</taxon>
        <taxon>Pseudomonadati</taxon>
        <taxon>Bacteroidota</taxon>
        <taxon>Bacteroidia</taxon>
        <taxon>Marinilabiliales</taxon>
        <taxon>Marinilabiliaceae</taxon>
        <taxon>Plebeiibacterium</taxon>
    </lineage>
</organism>
<dbReference type="Proteomes" id="UP001207408">
    <property type="component" value="Unassembled WGS sequence"/>
</dbReference>
<keyword evidence="3" id="KW-1185">Reference proteome</keyword>
<dbReference type="Gene3D" id="2.60.40.3620">
    <property type="match status" value="3"/>
</dbReference>
<proteinExistence type="predicted"/>
<protein>
    <submittedName>
        <fullName evidence="2">SusF/SusE family outer membrane protein</fullName>
    </submittedName>
</protein>
<comment type="caution">
    <text evidence="2">The sequence shown here is derived from an EMBL/GenBank/DDBJ whole genome shotgun (WGS) entry which is preliminary data.</text>
</comment>
<gene>
    <name evidence="2" type="ORF">OM074_17890</name>
</gene>
<dbReference type="RefSeq" id="WP_301201919.1">
    <property type="nucleotide sequence ID" value="NZ_JAPDPI010000048.1"/>
</dbReference>
<dbReference type="AlphaFoldDB" id="A0AAE3SLJ1"/>